<evidence type="ECO:0000313" key="3">
    <source>
        <dbReference type="Proteomes" id="UP000584642"/>
    </source>
</evidence>
<accession>A0ABX2TA77</accession>
<comment type="caution">
    <text evidence="2">The sequence shown here is derived from an EMBL/GenBank/DDBJ whole genome shotgun (WGS) entry which is preliminary data.</text>
</comment>
<dbReference type="Proteomes" id="UP000584642">
    <property type="component" value="Unassembled WGS sequence"/>
</dbReference>
<dbReference type="Pfam" id="PF16868">
    <property type="entry name" value="NMT1_3"/>
    <property type="match status" value="1"/>
</dbReference>
<keyword evidence="3" id="KW-1185">Reference proteome</keyword>
<dbReference type="NCBIfam" id="TIGR02122">
    <property type="entry name" value="TRAP_TAXI"/>
    <property type="match status" value="1"/>
</dbReference>
<organism evidence="2 3">
    <name type="scientific">Azospirillum oleiclasticum</name>
    <dbReference type="NCBI Taxonomy" id="2735135"/>
    <lineage>
        <taxon>Bacteria</taxon>
        <taxon>Pseudomonadati</taxon>
        <taxon>Pseudomonadota</taxon>
        <taxon>Alphaproteobacteria</taxon>
        <taxon>Rhodospirillales</taxon>
        <taxon>Azospirillaceae</taxon>
        <taxon>Azospirillum</taxon>
    </lineage>
</organism>
<dbReference type="PANTHER" id="PTHR42941:SF1">
    <property type="entry name" value="SLL1037 PROTEIN"/>
    <property type="match status" value="1"/>
</dbReference>
<feature type="signal peptide" evidence="1">
    <location>
        <begin position="1"/>
        <end position="26"/>
    </location>
</feature>
<evidence type="ECO:0000256" key="1">
    <source>
        <dbReference type="SAM" id="SignalP"/>
    </source>
</evidence>
<dbReference type="RefSeq" id="WP_180282718.1">
    <property type="nucleotide sequence ID" value="NZ_JABFDB010000010.1"/>
</dbReference>
<sequence length="346" mass="36675">MTITARFARRVAATAAGLALALGVTAVTPAAAKDMLRMSTLGFGSSPYVVLSTFANIINEKMSDRVRIEINATGAATEHMVDAARGRVALFTMSPTMYAAMKEGVQMFAGVPKAPEMAGQLGVIFNFPAGVYHIVTYADSGIKSLDDLKGKTVFLGPPGGATTQAMMDLVEGATGLVPKKDFNVVNLGWNAAHQAFQDRQIDAAVFLANLPSAAVQQIAATSEIRLLGIEPRHMARDSEKLKAAIARPGSVIIDIPAGTYGKGQVNTGRVMAAGVVVGLATRLNMDEQLVHDMTKLWWENLGEAQKVAPWMQSVTLQGATDQLNAPLHPGAARYYRERGLAVPAGK</sequence>
<keyword evidence="1" id="KW-0732">Signal</keyword>
<dbReference type="PANTHER" id="PTHR42941">
    <property type="entry name" value="SLL1037 PROTEIN"/>
    <property type="match status" value="1"/>
</dbReference>
<proteinExistence type="predicted"/>
<dbReference type="InterPro" id="IPR011852">
    <property type="entry name" value="TRAP_TAXI"/>
</dbReference>
<feature type="chain" id="PRO_5046011447" evidence="1">
    <location>
        <begin position="27"/>
        <end position="346"/>
    </location>
</feature>
<reference evidence="2 3" key="1">
    <citation type="submission" date="2020-05" db="EMBL/GenBank/DDBJ databases">
        <title>Azospirillum oleiclasticum sp. nov, a nitrogen-fixing and heavy crude oil-emulsifying bacterium isolated from the crude oil of Yumen Oilfield.</title>
        <authorList>
            <person name="Wu D."/>
            <person name="Cai M."/>
            <person name="Zhang X."/>
        </authorList>
    </citation>
    <scope>NUCLEOTIDE SEQUENCE [LARGE SCALE GENOMIC DNA]</scope>
    <source>
        <strain evidence="2 3">ROY-1-1-2</strain>
    </source>
</reference>
<dbReference type="EMBL" id="JABFDB010000010">
    <property type="protein sequence ID" value="NYZ20937.1"/>
    <property type="molecule type" value="Genomic_DNA"/>
</dbReference>
<name>A0ABX2TA77_9PROT</name>
<evidence type="ECO:0000313" key="2">
    <source>
        <dbReference type="EMBL" id="NYZ20937.1"/>
    </source>
</evidence>
<dbReference type="SUPFAM" id="SSF53850">
    <property type="entry name" value="Periplasmic binding protein-like II"/>
    <property type="match status" value="1"/>
</dbReference>
<gene>
    <name evidence="2" type="ORF">HND93_14580</name>
</gene>
<dbReference type="Gene3D" id="3.40.190.10">
    <property type="entry name" value="Periplasmic binding protein-like II"/>
    <property type="match status" value="2"/>
</dbReference>
<protein>
    <submittedName>
        <fullName evidence="2">TAXI family TRAP transporter solute-binding subunit</fullName>
    </submittedName>
</protein>